<dbReference type="EMBL" id="JABBWM010000024">
    <property type="protein sequence ID" value="KAG2109355.1"/>
    <property type="molecule type" value="Genomic_DNA"/>
</dbReference>
<proteinExistence type="predicted"/>
<dbReference type="GeneID" id="64690577"/>
<keyword evidence="1" id="KW-0812">Transmembrane</keyword>
<organism evidence="2 3">
    <name type="scientific">Suillus discolor</name>
    <dbReference type="NCBI Taxonomy" id="1912936"/>
    <lineage>
        <taxon>Eukaryota</taxon>
        <taxon>Fungi</taxon>
        <taxon>Dikarya</taxon>
        <taxon>Basidiomycota</taxon>
        <taxon>Agaricomycotina</taxon>
        <taxon>Agaricomycetes</taxon>
        <taxon>Agaricomycetidae</taxon>
        <taxon>Boletales</taxon>
        <taxon>Suillineae</taxon>
        <taxon>Suillaceae</taxon>
        <taxon>Suillus</taxon>
    </lineage>
</organism>
<dbReference type="RefSeq" id="XP_041293437.1">
    <property type="nucleotide sequence ID" value="XM_041428318.1"/>
</dbReference>
<dbReference type="OrthoDB" id="2630739at2759"/>
<feature type="transmembrane region" description="Helical" evidence="1">
    <location>
        <begin position="62"/>
        <end position="88"/>
    </location>
</feature>
<evidence type="ECO:0000256" key="1">
    <source>
        <dbReference type="SAM" id="Phobius"/>
    </source>
</evidence>
<name>A0A9P7F941_9AGAM</name>
<sequence length="162" mass="17833">MILQNAIALSPRPHPHHRYKGSHKGLFNRRQSLYIASASELSLSILHLHILSLSPTTMQKSISFPVFVILIFAYLSLLACASPIPIILPPSEGITLFKDVIARDVLLEVNILRREPALLLELHEAAAVLVRDEDAGLIAEPSILVDDPGDALEARVCRYGCL</sequence>
<keyword evidence="1" id="KW-0472">Membrane</keyword>
<evidence type="ECO:0000313" key="3">
    <source>
        <dbReference type="Proteomes" id="UP000823399"/>
    </source>
</evidence>
<evidence type="ECO:0000313" key="2">
    <source>
        <dbReference type="EMBL" id="KAG2109355.1"/>
    </source>
</evidence>
<accession>A0A9P7F941</accession>
<reference evidence="2" key="1">
    <citation type="journal article" date="2020" name="New Phytol.">
        <title>Comparative genomics reveals dynamic genome evolution in host specialist ectomycorrhizal fungi.</title>
        <authorList>
            <person name="Lofgren L.A."/>
            <person name="Nguyen N.H."/>
            <person name="Vilgalys R."/>
            <person name="Ruytinx J."/>
            <person name="Liao H.L."/>
            <person name="Branco S."/>
            <person name="Kuo A."/>
            <person name="LaButti K."/>
            <person name="Lipzen A."/>
            <person name="Andreopoulos W."/>
            <person name="Pangilinan J."/>
            <person name="Riley R."/>
            <person name="Hundley H."/>
            <person name="Na H."/>
            <person name="Barry K."/>
            <person name="Grigoriev I.V."/>
            <person name="Stajich J.E."/>
            <person name="Kennedy P.G."/>
        </authorList>
    </citation>
    <scope>NUCLEOTIDE SEQUENCE</scope>
    <source>
        <strain evidence="2">FC423</strain>
    </source>
</reference>
<dbReference type="Proteomes" id="UP000823399">
    <property type="component" value="Unassembled WGS sequence"/>
</dbReference>
<dbReference type="AlphaFoldDB" id="A0A9P7F941"/>
<comment type="caution">
    <text evidence="2">The sequence shown here is derived from an EMBL/GenBank/DDBJ whole genome shotgun (WGS) entry which is preliminary data.</text>
</comment>
<keyword evidence="1" id="KW-1133">Transmembrane helix</keyword>
<gene>
    <name evidence="2" type="ORF">F5147DRAFT_155994</name>
</gene>
<protein>
    <submittedName>
        <fullName evidence="2">Uncharacterized protein</fullName>
    </submittedName>
</protein>
<keyword evidence="3" id="KW-1185">Reference proteome</keyword>